<evidence type="ECO:0000313" key="2">
    <source>
        <dbReference type="EMBL" id="MBB6142547.1"/>
    </source>
</evidence>
<comment type="caution">
    <text evidence="2">The sequence shown here is derived from an EMBL/GenBank/DDBJ whole genome shotgun (WGS) entry which is preliminary data.</text>
</comment>
<evidence type="ECO:0008006" key="4">
    <source>
        <dbReference type="Google" id="ProtNLM"/>
    </source>
</evidence>
<dbReference type="Proteomes" id="UP000538666">
    <property type="component" value="Unassembled WGS sequence"/>
</dbReference>
<feature type="transmembrane region" description="Helical" evidence="1">
    <location>
        <begin position="148"/>
        <end position="166"/>
    </location>
</feature>
<evidence type="ECO:0000256" key="1">
    <source>
        <dbReference type="SAM" id="Phobius"/>
    </source>
</evidence>
<sequence>MKKSVWKYGLLSGLVLAGTMAVTVPFEHHINASYGMLVGYTTMVLSFLIVFVGVKHYRDTECGGSITFGRAFAAGALMMLISCVCYVAMWEALSATVEKNFAHDYAASMEKRAQNSGLQGAALEARIAEAHKFEVMYSNPLYRMSMTLLEPLPVGIIMALVTAGIVRRRPEEGISRTASPEALAN</sequence>
<accession>A0A841JPP8</accession>
<dbReference type="InterPro" id="IPR025250">
    <property type="entry name" value="DUF4199"/>
</dbReference>
<keyword evidence="1" id="KW-0812">Transmembrane</keyword>
<gene>
    <name evidence="2" type="ORF">HNQ77_000485</name>
</gene>
<organism evidence="2 3">
    <name type="scientific">Silvibacterium bohemicum</name>
    <dbReference type="NCBI Taxonomy" id="1577686"/>
    <lineage>
        <taxon>Bacteria</taxon>
        <taxon>Pseudomonadati</taxon>
        <taxon>Acidobacteriota</taxon>
        <taxon>Terriglobia</taxon>
        <taxon>Terriglobales</taxon>
        <taxon>Acidobacteriaceae</taxon>
        <taxon>Silvibacterium</taxon>
    </lineage>
</organism>
<reference evidence="2 3" key="1">
    <citation type="submission" date="2020-08" db="EMBL/GenBank/DDBJ databases">
        <title>Genomic Encyclopedia of Type Strains, Phase IV (KMG-IV): sequencing the most valuable type-strain genomes for metagenomic binning, comparative biology and taxonomic classification.</title>
        <authorList>
            <person name="Goeker M."/>
        </authorList>
    </citation>
    <scope>NUCLEOTIDE SEQUENCE [LARGE SCALE GENOMIC DNA]</scope>
    <source>
        <strain evidence="2 3">DSM 103733</strain>
    </source>
</reference>
<keyword evidence="1" id="KW-1133">Transmembrane helix</keyword>
<evidence type="ECO:0000313" key="3">
    <source>
        <dbReference type="Proteomes" id="UP000538666"/>
    </source>
</evidence>
<feature type="transmembrane region" description="Helical" evidence="1">
    <location>
        <begin position="37"/>
        <end position="54"/>
    </location>
</feature>
<feature type="transmembrane region" description="Helical" evidence="1">
    <location>
        <begin position="66"/>
        <end position="89"/>
    </location>
</feature>
<protein>
    <recommendedName>
        <fullName evidence="4">DUF4199 domain-containing protein</fullName>
    </recommendedName>
</protein>
<name>A0A841JPP8_9BACT</name>
<dbReference type="RefSeq" id="WP_050057757.1">
    <property type="nucleotide sequence ID" value="NZ_JACHEK010000001.1"/>
</dbReference>
<dbReference type="Pfam" id="PF13858">
    <property type="entry name" value="DUF4199"/>
    <property type="match status" value="1"/>
</dbReference>
<dbReference type="EMBL" id="JACHEK010000001">
    <property type="protein sequence ID" value="MBB6142547.1"/>
    <property type="molecule type" value="Genomic_DNA"/>
</dbReference>
<dbReference type="AlphaFoldDB" id="A0A841JPP8"/>
<keyword evidence="3" id="KW-1185">Reference proteome</keyword>
<keyword evidence="1" id="KW-0472">Membrane</keyword>
<proteinExistence type="predicted"/>